<feature type="region of interest" description="Disordered" evidence="1">
    <location>
        <begin position="209"/>
        <end position="235"/>
    </location>
</feature>
<feature type="compositionally biased region" description="Basic and acidic residues" evidence="1">
    <location>
        <begin position="359"/>
        <end position="375"/>
    </location>
</feature>
<feature type="compositionally biased region" description="Polar residues" evidence="1">
    <location>
        <begin position="131"/>
        <end position="141"/>
    </location>
</feature>
<name>A0A8S4PDY2_OWEFU</name>
<proteinExistence type="predicted"/>
<feature type="compositionally biased region" description="Basic and acidic residues" evidence="1">
    <location>
        <begin position="33"/>
        <end position="42"/>
    </location>
</feature>
<dbReference type="Proteomes" id="UP000749559">
    <property type="component" value="Unassembled WGS sequence"/>
</dbReference>
<protein>
    <submittedName>
        <fullName evidence="2">Uncharacterized protein</fullName>
    </submittedName>
</protein>
<feature type="region of interest" description="Disordered" evidence="1">
    <location>
        <begin position="1"/>
        <end position="176"/>
    </location>
</feature>
<evidence type="ECO:0000256" key="1">
    <source>
        <dbReference type="SAM" id="MobiDB-lite"/>
    </source>
</evidence>
<reference evidence="2" key="1">
    <citation type="submission" date="2022-03" db="EMBL/GenBank/DDBJ databases">
        <authorList>
            <person name="Martin C."/>
        </authorList>
    </citation>
    <scope>NUCLEOTIDE SEQUENCE</scope>
</reference>
<feature type="compositionally biased region" description="Basic and acidic residues" evidence="1">
    <location>
        <begin position="144"/>
        <end position="176"/>
    </location>
</feature>
<feature type="compositionally biased region" description="Polar residues" evidence="1">
    <location>
        <begin position="329"/>
        <end position="342"/>
    </location>
</feature>
<dbReference type="AlphaFoldDB" id="A0A8S4PDY2"/>
<organism evidence="2 3">
    <name type="scientific">Owenia fusiformis</name>
    <name type="common">Polychaete worm</name>
    <dbReference type="NCBI Taxonomy" id="6347"/>
    <lineage>
        <taxon>Eukaryota</taxon>
        <taxon>Metazoa</taxon>
        <taxon>Spiralia</taxon>
        <taxon>Lophotrochozoa</taxon>
        <taxon>Annelida</taxon>
        <taxon>Polychaeta</taxon>
        <taxon>Sedentaria</taxon>
        <taxon>Canalipalpata</taxon>
        <taxon>Sabellida</taxon>
        <taxon>Oweniida</taxon>
        <taxon>Oweniidae</taxon>
        <taxon>Owenia</taxon>
    </lineage>
</organism>
<gene>
    <name evidence="2" type="ORF">OFUS_LOCUS16646</name>
</gene>
<dbReference type="EMBL" id="CAIIXF020000008">
    <property type="protein sequence ID" value="CAH1791576.1"/>
    <property type="molecule type" value="Genomic_DNA"/>
</dbReference>
<feature type="region of interest" description="Disordered" evidence="1">
    <location>
        <begin position="311"/>
        <end position="375"/>
    </location>
</feature>
<feature type="compositionally biased region" description="Basic and acidic residues" evidence="1">
    <location>
        <begin position="107"/>
        <end position="117"/>
    </location>
</feature>
<accession>A0A8S4PDY2</accession>
<comment type="caution">
    <text evidence="2">The sequence shown here is derived from an EMBL/GenBank/DDBJ whole genome shotgun (WGS) entry which is preliminary data.</text>
</comment>
<feature type="compositionally biased region" description="Polar residues" evidence="1">
    <location>
        <begin position="53"/>
        <end position="69"/>
    </location>
</feature>
<feature type="compositionally biased region" description="Low complexity" evidence="1">
    <location>
        <begin position="75"/>
        <end position="92"/>
    </location>
</feature>
<evidence type="ECO:0000313" key="2">
    <source>
        <dbReference type="EMBL" id="CAH1791576.1"/>
    </source>
</evidence>
<sequence length="400" mass="44972">MMQVIAEDNGNQSENDKVGTDENVTITRLGDSSGKHFQEKGKSSNVDHLPIVNSRQESQVSSARSTISSLMLPASSGTGSRPTTRGSSSVPSIRQRPVTGASLIRPIRNDSSPRRPSTEPSPRNTNKRRTSVNNKTNPNKQKFTRLDGRFFRSRQRESAENKNEPEVPAEPELKPGELHRVFHSRSKSKYGRRNSNFVMIDTGSVPQAFKGDTSENMSRLSLDSKGGSFKPTEHGIDMTKHTGAFVYPEQNIMQYIHYKGRKFKTFYFNPTPRCDLESDEEVEDVDDVVNLLHANLDMDLTNMEMNNLPDINQASGKPGEGLGVPSGMPQRSTTPSYKSFSNKFAPPPASLVKRRKEQKAKEEEENARKFLRTPELDRRGSVSDWNFHSMTFREEDGIYN</sequence>
<evidence type="ECO:0000313" key="3">
    <source>
        <dbReference type="Proteomes" id="UP000749559"/>
    </source>
</evidence>
<keyword evidence="3" id="KW-1185">Reference proteome</keyword>